<feature type="active site" description="Proton acceptor; for ring-opening step" evidence="3">
    <location>
        <position position="132"/>
    </location>
</feature>
<dbReference type="InterPro" id="IPR018321">
    <property type="entry name" value="Glucosamine6P_isomerase_CS"/>
</dbReference>
<dbReference type="PANTHER" id="PTHR11280">
    <property type="entry name" value="GLUCOSAMINE-6-PHOSPHATE ISOMERASE"/>
    <property type="match status" value="1"/>
</dbReference>
<comment type="function">
    <text evidence="3">Catalyzes the reversible isomerization-deamination of glucosamine 6-phosphate (GlcN6P) to form fructose 6-phosphate (Fru6P) and ammonium ion.</text>
</comment>
<keyword evidence="2 3" id="KW-0119">Carbohydrate metabolism</keyword>
<feature type="domain" description="Glucosamine/galactosamine-6-phosphate isomerase" evidence="4">
    <location>
        <begin position="18"/>
        <end position="222"/>
    </location>
</feature>
<dbReference type="SUPFAM" id="SSF100950">
    <property type="entry name" value="NagB/RpiA/CoA transferase-like"/>
    <property type="match status" value="1"/>
</dbReference>
<gene>
    <name evidence="3 5" type="primary">nagB</name>
    <name evidence="5" type="ORF">IAC74_04810</name>
</gene>
<evidence type="ECO:0000313" key="6">
    <source>
        <dbReference type="Proteomes" id="UP000886743"/>
    </source>
</evidence>
<evidence type="ECO:0000256" key="1">
    <source>
        <dbReference type="ARBA" id="ARBA00022801"/>
    </source>
</evidence>
<reference evidence="5" key="2">
    <citation type="journal article" date="2021" name="PeerJ">
        <title>Extensive microbial diversity within the chicken gut microbiome revealed by metagenomics and culture.</title>
        <authorList>
            <person name="Gilroy R."/>
            <person name="Ravi A."/>
            <person name="Getino M."/>
            <person name="Pursley I."/>
            <person name="Horton D.L."/>
            <person name="Alikhan N.F."/>
            <person name="Baker D."/>
            <person name="Gharbi K."/>
            <person name="Hall N."/>
            <person name="Watson M."/>
            <person name="Adriaenssens E.M."/>
            <person name="Foster-Nyarko E."/>
            <person name="Jarju S."/>
            <person name="Secka A."/>
            <person name="Antonio M."/>
            <person name="Oren A."/>
            <person name="Chaudhuri R.R."/>
            <person name="La Ragione R."/>
            <person name="Hildebrand F."/>
            <person name="Pallen M.J."/>
        </authorList>
    </citation>
    <scope>NUCLEOTIDE SEQUENCE</scope>
    <source>
        <strain evidence="5">4920</strain>
    </source>
</reference>
<dbReference type="GO" id="GO:0006046">
    <property type="term" value="P:N-acetylglucosamine catabolic process"/>
    <property type="evidence" value="ECO:0007669"/>
    <property type="project" value="UniProtKB-UniRule"/>
</dbReference>
<dbReference type="InterPro" id="IPR004547">
    <property type="entry name" value="Glucosamine6P_isomerase"/>
</dbReference>
<dbReference type="GO" id="GO:0019262">
    <property type="term" value="P:N-acetylneuraminate catabolic process"/>
    <property type="evidence" value="ECO:0007669"/>
    <property type="project" value="UniProtKB-UniRule"/>
</dbReference>
<dbReference type="PROSITE" id="PS01161">
    <property type="entry name" value="GLC_GALNAC_ISOMERASE"/>
    <property type="match status" value="1"/>
</dbReference>
<dbReference type="InterPro" id="IPR006148">
    <property type="entry name" value="Glc/Gal-6P_isomerase"/>
</dbReference>
<dbReference type="GO" id="GO:0005737">
    <property type="term" value="C:cytoplasm"/>
    <property type="evidence" value="ECO:0007669"/>
    <property type="project" value="TreeGrafter"/>
</dbReference>
<protein>
    <recommendedName>
        <fullName evidence="3">Glucosamine-6-phosphate deaminase</fullName>
        <ecNumber evidence="3">3.5.99.6</ecNumber>
    </recommendedName>
    <alternativeName>
        <fullName evidence="3">GlcN6P deaminase</fullName>
        <shortName evidence="3">GNPDA</shortName>
    </alternativeName>
    <alternativeName>
        <fullName evidence="3">Glucosamine-6-phosphate isomerase</fullName>
    </alternativeName>
</protein>
<dbReference type="HAMAP" id="MF_01241">
    <property type="entry name" value="GlcN6P_deamin"/>
    <property type="match status" value="1"/>
</dbReference>
<accession>A0A9D1T003</accession>
<feature type="active site" description="Proton acceptor; for enolization step" evidence="3">
    <location>
        <position position="63"/>
    </location>
</feature>
<organism evidence="5 6">
    <name type="scientific">Candidatus Aphodoplasma excrementigallinarum</name>
    <dbReference type="NCBI Taxonomy" id="2840673"/>
    <lineage>
        <taxon>Bacteria</taxon>
        <taxon>Bacillati</taxon>
        <taxon>Bacillota</taxon>
        <taxon>Clostridia</taxon>
        <taxon>Eubacteriales</taxon>
        <taxon>Candidatus Aphodoplasma</taxon>
    </lineage>
</organism>
<dbReference type="EMBL" id="DVOF01000140">
    <property type="protein sequence ID" value="HIV02874.1"/>
    <property type="molecule type" value="Genomic_DNA"/>
</dbReference>
<reference evidence="5" key="1">
    <citation type="submission" date="2020-10" db="EMBL/GenBank/DDBJ databases">
        <authorList>
            <person name="Gilroy R."/>
        </authorList>
    </citation>
    <scope>NUCLEOTIDE SEQUENCE</scope>
    <source>
        <strain evidence="5">4920</strain>
    </source>
</reference>
<dbReference type="GO" id="GO:0005975">
    <property type="term" value="P:carbohydrate metabolic process"/>
    <property type="evidence" value="ECO:0007669"/>
    <property type="project" value="InterPro"/>
</dbReference>
<comment type="similarity">
    <text evidence="3">Belongs to the glucosamine/galactosamine-6-phosphate isomerase family. NagB subfamily.</text>
</comment>
<dbReference type="CDD" id="cd01399">
    <property type="entry name" value="GlcN6P_deaminase"/>
    <property type="match status" value="1"/>
</dbReference>
<feature type="active site" description="For ring-opening step" evidence="3">
    <location>
        <position position="137"/>
    </location>
</feature>
<evidence type="ECO:0000256" key="3">
    <source>
        <dbReference type="HAMAP-Rule" id="MF_01241"/>
    </source>
</evidence>
<dbReference type="EC" id="3.5.99.6" evidence="3"/>
<dbReference type="GO" id="GO:0042802">
    <property type="term" value="F:identical protein binding"/>
    <property type="evidence" value="ECO:0007669"/>
    <property type="project" value="TreeGrafter"/>
</dbReference>
<sequence length="235" mass="25439">MKKIVCKNYDELSKCGADIVTAQIKAKPDSVLGLATGSTPIGLYKYLREMPLDFSNISAYNLDEYYPIEKANDQSYAYFMNDNLFQYITVKSKDIPNGEAPDAEAECRRYDKAIEQAGGIDLQVLGLGVNGHIGFNEPAKALSVGTHAVDLTESTIEANARFFANKEAVPRRALTLGLGGIMKAKKILVLASGKNKADVVKKMFSGEVTTDVPASLLQLHGDVTVIVDEEANGEA</sequence>
<keyword evidence="1 3" id="KW-0378">Hydrolase</keyword>
<dbReference type="PANTHER" id="PTHR11280:SF5">
    <property type="entry name" value="GLUCOSAMINE-6-PHOSPHATE ISOMERASE"/>
    <property type="match status" value="1"/>
</dbReference>
<dbReference type="AlphaFoldDB" id="A0A9D1T003"/>
<dbReference type="NCBIfam" id="TIGR00502">
    <property type="entry name" value="nagB"/>
    <property type="match status" value="1"/>
</dbReference>
<comment type="pathway">
    <text evidence="3">Amino-sugar metabolism; N-acetylneuraminate degradation; D-fructose 6-phosphate from N-acetylneuraminate: step 5/5.</text>
</comment>
<dbReference type="Gene3D" id="3.40.50.1360">
    <property type="match status" value="1"/>
</dbReference>
<feature type="active site" description="For ring-opening step" evidence="3">
    <location>
        <position position="130"/>
    </location>
</feature>
<evidence type="ECO:0000313" key="5">
    <source>
        <dbReference type="EMBL" id="HIV02874.1"/>
    </source>
</evidence>
<dbReference type="Pfam" id="PF01182">
    <property type="entry name" value="Glucosamine_iso"/>
    <property type="match status" value="1"/>
</dbReference>
<dbReference type="Proteomes" id="UP000886743">
    <property type="component" value="Unassembled WGS sequence"/>
</dbReference>
<comment type="catalytic activity">
    <reaction evidence="3">
        <text>alpha-D-glucosamine 6-phosphate + H2O = beta-D-fructose 6-phosphate + NH4(+)</text>
        <dbReference type="Rhea" id="RHEA:12172"/>
        <dbReference type="ChEBI" id="CHEBI:15377"/>
        <dbReference type="ChEBI" id="CHEBI:28938"/>
        <dbReference type="ChEBI" id="CHEBI:57634"/>
        <dbReference type="ChEBI" id="CHEBI:75989"/>
        <dbReference type="EC" id="3.5.99.6"/>
    </reaction>
</comment>
<proteinExistence type="inferred from homology"/>
<evidence type="ECO:0000259" key="4">
    <source>
        <dbReference type="Pfam" id="PF01182"/>
    </source>
</evidence>
<comment type="caution">
    <text evidence="3">Lacks conserved residue(s) required for the propagation of feature annotation.</text>
</comment>
<comment type="caution">
    <text evidence="5">The sequence shown here is derived from an EMBL/GenBank/DDBJ whole genome shotgun (WGS) entry which is preliminary data.</text>
</comment>
<dbReference type="InterPro" id="IPR037171">
    <property type="entry name" value="NagB/RpiA_transferase-like"/>
</dbReference>
<dbReference type="GO" id="GO:0004342">
    <property type="term" value="F:glucosamine-6-phosphate deaminase activity"/>
    <property type="evidence" value="ECO:0007669"/>
    <property type="project" value="UniProtKB-UniRule"/>
</dbReference>
<name>A0A9D1T003_9FIRM</name>
<evidence type="ECO:0000256" key="2">
    <source>
        <dbReference type="ARBA" id="ARBA00023277"/>
    </source>
</evidence>
<dbReference type="GO" id="GO:0006043">
    <property type="term" value="P:glucosamine catabolic process"/>
    <property type="evidence" value="ECO:0007669"/>
    <property type="project" value="TreeGrafter"/>
</dbReference>